<keyword evidence="1" id="KW-0175">Coiled coil</keyword>
<accession>A0A0S4KDY9</accession>
<reference evidence="4" key="1">
    <citation type="submission" date="2015-09" db="EMBL/GenBank/DDBJ databases">
        <authorList>
            <consortium name="Pathogen Informatics"/>
        </authorList>
    </citation>
    <scope>NUCLEOTIDE SEQUENCE [LARGE SCALE GENOMIC DNA]</scope>
    <source>
        <strain evidence="4">Lake Konstanz</strain>
    </source>
</reference>
<dbReference type="AlphaFoldDB" id="A0A0S4KDY9"/>
<evidence type="ECO:0000256" key="1">
    <source>
        <dbReference type="SAM" id="Coils"/>
    </source>
</evidence>
<sequence length="364" mass="39850">MTEASSGIHDHEDDQPTRELPQNEEVFYSDLERVRGALGFASSRELRARAATVFTSGRYARPTWLTRRRVLVDTAAQTATEGLRRDIGVMNGNAMADVDQARTIELDNVMSIPRPADFPVLTAAQLTEAEQRVSTILRRIEQELDNVEQEEAAALRRLQGYDPYGATEHISSQDWNERMERLVSTRLELKYQHAKDPVILDWHRKGLHEASSPLRQARGGVTGVQRGLVGARTDNAPPQGGVGGGGPALVGGNVGLRARNASATKSLALAKSGPLFPDMLNAAGVHTVRAEVSTCEGSGDFRLAPKRATRSVEPTAASTRSHGSATRTRWSSHGQRSSSRRRWRRWPGAGGWKCWPAGSQCKCN</sequence>
<feature type="coiled-coil region" evidence="1">
    <location>
        <begin position="126"/>
        <end position="157"/>
    </location>
</feature>
<evidence type="ECO:0000256" key="2">
    <source>
        <dbReference type="SAM" id="MobiDB-lite"/>
    </source>
</evidence>
<organism evidence="3 4">
    <name type="scientific">Bodo saltans</name>
    <name type="common">Flagellated protozoan</name>
    <dbReference type="NCBI Taxonomy" id="75058"/>
    <lineage>
        <taxon>Eukaryota</taxon>
        <taxon>Discoba</taxon>
        <taxon>Euglenozoa</taxon>
        <taxon>Kinetoplastea</taxon>
        <taxon>Metakinetoplastina</taxon>
        <taxon>Eubodonida</taxon>
        <taxon>Bodonidae</taxon>
        <taxon>Bodo</taxon>
    </lineage>
</organism>
<dbReference type="EMBL" id="CYKH01000178">
    <property type="protein sequence ID" value="CUI11979.1"/>
    <property type="molecule type" value="Genomic_DNA"/>
</dbReference>
<keyword evidence="4" id="KW-1185">Reference proteome</keyword>
<feature type="region of interest" description="Disordered" evidence="2">
    <location>
        <begin position="1"/>
        <end position="22"/>
    </location>
</feature>
<feature type="compositionally biased region" description="Polar residues" evidence="2">
    <location>
        <begin position="316"/>
        <end position="328"/>
    </location>
</feature>
<feature type="region of interest" description="Disordered" evidence="2">
    <location>
        <begin position="307"/>
        <end position="346"/>
    </location>
</feature>
<name>A0A0S4KDY9_BODSA</name>
<dbReference type="Proteomes" id="UP000051952">
    <property type="component" value="Unassembled WGS sequence"/>
</dbReference>
<evidence type="ECO:0000313" key="4">
    <source>
        <dbReference type="Proteomes" id="UP000051952"/>
    </source>
</evidence>
<gene>
    <name evidence="3" type="ORF">BSAL_55995</name>
</gene>
<protein>
    <submittedName>
        <fullName evidence="3">Uncharacterized protein</fullName>
    </submittedName>
</protein>
<dbReference type="VEuPathDB" id="TriTrypDB:BSAL_55995"/>
<evidence type="ECO:0000313" key="3">
    <source>
        <dbReference type="EMBL" id="CUI11979.1"/>
    </source>
</evidence>
<proteinExistence type="predicted"/>
<feature type="compositionally biased region" description="Basic and acidic residues" evidence="2">
    <location>
        <begin position="8"/>
        <end position="17"/>
    </location>
</feature>